<keyword evidence="2" id="KW-0378">Hydrolase</keyword>
<keyword evidence="3" id="KW-1185">Reference proteome</keyword>
<accession>A0A413RKS4</accession>
<proteinExistence type="predicted"/>
<dbReference type="SUPFAM" id="SSF53474">
    <property type="entry name" value="alpha/beta-Hydrolases"/>
    <property type="match status" value="1"/>
</dbReference>
<dbReference type="EMBL" id="QWKP01000199">
    <property type="protein sequence ID" value="RHA40082.1"/>
    <property type="molecule type" value="Genomic_DNA"/>
</dbReference>
<dbReference type="PANTHER" id="PTHR46623:SF6">
    <property type="entry name" value="ALPHA_BETA-HYDROLASES SUPERFAMILY PROTEIN"/>
    <property type="match status" value="1"/>
</dbReference>
<evidence type="ECO:0000313" key="3">
    <source>
        <dbReference type="Proteomes" id="UP000283374"/>
    </source>
</evidence>
<organism evidence="2 3">
    <name type="scientific">Cellulomonas rhizosphaerae</name>
    <dbReference type="NCBI Taxonomy" id="2293719"/>
    <lineage>
        <taxon>Bacteria</taxon>
        <taxon>Bacillati</taxon>
        <taxon>Actinomycetota</taxon>
        <taxon>Actinomycetes</taxon>
        <taxon>Micrococcales</taxon>
        <taxon>Cellulomonadaceae</taxon>
        <taxon>Cellulomonas</taxon>
    </lineage>
</organism>
<sequence>MAEIILFHHAQGLTEGITAFADALRAAGHEVTVPDMYDGHTFETLEEGLEYADEVGFGTVIKRGQDAVEDAPGEVVYIGFSLGVMPAQALAQTRAGARGAVFFHSCVPPTAFADEWPAGLPVQVHAMEDDELFVEEGDLDAARELVKVAGAELFLYDGEDHLFADSSLEEYDEEAAALALERVLAFLATLDAR</sequence>
<dbReference type="InterPro" id="IPR029058">
    <property type="entry name" value="AB_hydrolase_fold"/>
</dbReference>
<dbReference type="RefSeq" id="WP_118767443.1">
    <property type="nucleotide sequence ID" value="NZ_QWKP01000199.1"/>
</dbReference>
<evidence type="ECO:0000259" key="1">
    <source>
        <dbReference type="Pfam" id="PF01738"/>
    </source>
</evidence>
<name>A0A413RKS4_9CELL</name>
<feature type="domain" description="Dienelactone hydrolase" evidence="1">
    <location>
        <begin position="4"/>
        <end position="189"/>
    </location>
</feature>
<comment type="caution">
    <text evidence="2">The sequence shown here is derived from an EMBL/GenBank/DDBJ whole genome shotgun (WGS) entry which is preliminary data.</text>
</comment>
<dbReference type="Pfam" id="PF01738">
    <property type="entry name" value="DLH"/>
    <property type="match status" value="1"/>
</dbReference>
<dbReference type="PANTHER" id="PTHR46623">
    <property type="entry name" value="CARBOXYMETHYLENEBUTENOLIDASE-RELATED"/>
    <property type="match status" value="1"/>
</dbReference>
<dbReference type="AlphaFoldDB" id="A0A413RKS4"/>
<dbReference type="GO" id="GO:0016787">
    <property type="term" value="F:hydrolase activity"/>
    <property type="evidence" value="ECO:0007669"/>
    <property type="project" value="UniProtKB-KW"/>
</dbReference>
<dbReference type="InterPro" id="IPR002925">
    <property type="entry name" value="Dienelactn_hydro"/>
</dbReference>
<dbReference type="InterPro" id="IPR051049">
    <property type="entry name" value="Dienelactone_hydrolase-like"/>
</dbReference>
<evidence type="ECO:0000313" key="2">
    <source>
        <dbReference type="EMBL" id="RHA40082.1"/>
    </source>
</evidence>
<protein>
    <submittedName>
        <fullName evidence="2">Dienelactone hydrolase</fullName>
    </submittedName>
</protein>
<dbReference type="Gene3D" id="3.40.50.1820">
    <property type="entry name" value="alpha/beta hydrolase"/>
    <property type="match status" value="1"/>
</dbReference>
<gene>
    <name evidence="2" type="ORF">D1825_10865</name>
</gene>
<reference evidence="2 3" key="1">
    <citation type="submission" date="2018-08" db="EMBL/GenBank/DDBJ databases">
        <title>Cellulomonas rhizosphaerae sp. nov., a novel actinomycete isolated from soil.</title>
        <authorList>
            <person name="Tian Y."/>
        </authorList>
    </citation>
    <scope>NUCLEOTIDE SEQUENCE [LARGE SCALE GENOMIC DNA]</scope>
    <source>
        <strain evidence="2 3">NEAU-TCZ24</strain>
    </source>
</reference>
<dbReference type="OrthoDB" id="2834584at2"/>
<dbReference type="Proteomes" id="UP000283374">
    <property type="component" value="Unassembled WGS sequence"/>
</dbReference>